<dbReference type="SMART" id="SM00299">
    <property type="entry name" value="CLH"/>
    <property type="match status" value="7"/>
</dbReference>
<evidence type="ECO:0000313" key="4">
    <source>
        <dbReference type="EMBL" id="CDF36299.1"/>
    </source>
</evidence>
<dbReference type="EMBL" id="HG001769">
    <property type="protein sequence ID" value="CDF36299.1"/>
    <property type="molecule type" value="Genomic_DNA"/>
</dbReference>
<dbReference type="InterPro" id="IPR000547">
    <property type="entry name" value="Clathrin_H-chain/VPS_repeat"/>
</dbReference>
<dbReference type="Pfam" id="PF13838">
    <property type="entry name" value="Clathrin_H_link"/>
    <property type="match status" value="1"/>
</dbReference>
<keyword evidence="1" id="KW-0168">Coated pit</keyword>
<dbReference type="FunFam" id="1.25.40.10:FF:000001">
    <property type="entry name" value="Clathrin heavy chain"/>
    <property type="match status" value="1"/>
</dbReference>
<dbReference type="OrthoDB" id="2113814at2759"/>
<dbReference type="RefSeq" id="XP_005716118.1">
    <property type="nucleotide sequence ID" value="XM_005716061.1"/>
</dbReference>
<feature type="region of interest" description="Disordered" evidence="3">
    <location>
        <begin position="1298"/>
        <end position="1317"/>
    </location>
</feature>
<dbReference type="Gene3D" id="1.25.40.10">
    <property type="entry name" value="Tetratricopeptide repeat domain"/>
    <property type="match status" value="2"/>
</dbReference>
<evidence type="ECO:0000256" key="2">
    <source>
        <dbReference type="PROSITE-ProRule" id="PRU01006"/>
    </source>
</evidence>
<dbReference type="GO" id="GO:0006898">
    <property type="term" value="P:receptor-mediated endocytosis"/>
    <property type="evidence" value="ECO:0007669"/>
    <property type="project" value="TreeGrafter"/>
</dbReference>
<evidence type="ECO:0000256" key="1">
    <source>
        <dbReference type="PIRNR" id="PIRNR002290"/>
    </source>
</evidence>
<dbReference type="PROSITE" id="PS50236">
    <property type="entry name" value="CHCR"/>
    <property type="match status" value="6"/>
</dbReference>
<proteinExistence type="inferred from homology"/>
<dbReference type="InterPro" id="IPR016024">
    <property type="entry name" value="ARM-type_fold"/>
</dbReference>
<dbReference type="OMA" id="HCYDLLH"/>
<feature type="repeat" description="CHCR" evidence="2">
    <location>
        <begin position="949"/>
        <end position="1095"/>
    </location>
</feature>
<dbReference type="Gramene" id="CDF36299">
    <property type="protein sequence ID" value="CDF36299"/>
    <property type="gene ID" value="CHC_T00008543001"/>
</dbReference>
<dbReference type="PANTHER" id="PTHR10292">
    <property type="entry name" value="CLATHRIN HEAVY CHAIN RELATED"/>
    <property type="match status" value="1"/>
</dbReference>
<comment type="function">
    <text evidence="1">Clathrin is the major protein of the polyhedral coat of coated pits and vesicles.</text>
</comment>
<comment type="similarity">
    <text evidence="1">Belongs to the clathrin heavy chain family.</text>
</comment>
<dbReference type="InterPro" id="IPR016341">
    <property type="entry name" value="Clathrin_heavy_chain"/>
</dbReference>
<evidence type="ECO:0000313" key="5">
    <source>
        <dbReference type="Proteomes" id="UP000012073"/>
    </source>
</evidence>
<comment type="subcellular location">
    <subcellularLocation>
        <location evidence="1">Cytoplasmic vesicle membrane</location>
        <topology evidence="1">Peripheral membrane protein</topology>
        <orientation evidence="1">Cytoplasmic side</orientation>
    </subcellularLocation>
    <subcellularLocation>
        <location evidence="1">Membrane</location>
        <location evidence="1">Coated pit</location>
        <topology evidence="1">Peripheral membrane protein</topology>
        <orientation evidence="1">Cytoplasmic side</orientation>
    </subcellularLocation>
</comment>
<feature type="repeat" description="CHCR" evidence="2">
    <location>
        <begin position="799"/>
        <end position="944"/>
    </location>
</feature>
<dbReference type="PANTHER" id="PTHR10292:SF1">
    <property type="entry name" value="CLATHRIN HEAVY CHAIN"/>
    <property type="match status" value="1"/>
</dbReference>
<feature type="repeat" description="CHCR" evidence="2">
    <location>
        <begin position="502"/>
        <end position="641"/>
    </location>
</feature>
<protein>
    <recommendedName>
        <fullName evidence="1">Clathrin heavy chain</fullName>
    </recommendedName>
</protein>
<dbReference type="KEGG" id="ccp:CHC_T00008543001"/>
<dbReference type="InterPro" id="IPR011990">
    <property type="entry name" value="TPR-like_helical_dom_sf"/>
</dbReference>
<dbReference type="InterPro" id="IPR055358">
    <property type="entry name" value="CHCR"/>
</dbReference>
<dbReference type="GeneID" id="17323833"/>
<evidence type="ECO:0000256" key="3">
    <source>
        <dbReference type="SAM" id="MobiDB-lite"/>
    </source>
</evidence>
<dbReference type="Pfam" id="PF00637">
    <property type="entry name" value="Clathrin"/>
    <property type="match status" value="7"/>
</dbReference>
<dbReference type="PhylomeDB" id="R7QDY7"/>
<organism evidence="4 5">
    <name type="scientific">Chondrus crispus</name>
    <name type="common">Carrageen Irish moss</name>
    <name type="synonym">Polymorpha crispa</name>
    <dbReference type="NCBI Taxonomy" id="2769"/>
    <lineage>
        <taxon>Eukaryota</taxon>
        <taxon>Rhodophyta</taxon>
        <taxon>Florideophyceae</taxon>
        <taxon>Rhodymeniophycidae</taxon>
        <taxon>Gigartinales</taxon>
        <taxon>Gigartinaceae</taxon>
        <taxon>Chondrus</taxon>
    </lineage>
</organism>
<dbReference type="GO" id="GO:0006886">
    <property type="term" value="P:intracellular protein transport"/>
    <property type="evidence" value="ECO:0007669"/>
    <property type="project" value="UniProtKB-UniRule"/>
</dbReference>
<dbReference type="InterPro" id="IPR012331">
    <property type="entry name" value="Clathrin_H-chain_linker"/>
</dbReference>
<reference evidence="5" key="1">
    <citation type="journal article" date="2013" name="Proc. Natl. Acad. Sci. U.S.A.">
        <title>Genome structure and metabolic features in the red seaweed Chondrus crispus shed light on evolution of the Archaeplastida.</title>
        <authorList>
            <person name="Collen J."/>
            <person name="Porcel B."/>
            <person name="Carre W."/>
            <person name="Ball S.G."/>
            <person name="Chaparro C."/>
            <person name="Tonon T."/>
            <person name="Barbeyron T."/>
            <person name="Michel G."/>
            <person name="Noel B."/>
            <person name="Valentin K."/>
            <person name="Elias M."/>
            <person name="Artiguenave F."/>
            <person name="Arun A."/>
            <person name="Aury J.M."/>
            <person name="Barbosa-Neto J.F."/>
            <person name="Bothwell J.H."/>
            <person name="Bouget F.Y."/>
            <person name="Brillet L."/>
            <person name="Cabello-Hurtado F."/>
            <person name="Capella-Gutierrez S."/>
            <person name="Charrier B."/>
            <person name="Cladiere L."/>
            <person name="Cock J.M."/>
            <person name="Coelho S.M."/>
            <person name="Colleoni C."/>
            <person name="Czjzek M."/>
            <person name="Da Silva C."/>
            <person name="Delage L."/>
            <person name="Denoeud F."/>
            <person name="Deschamps P."/>
            <person name="Dittami S.M."/>
            <person name="Gabaldon T."/>
            <person name="Gachon C.M."/>
            <person name="Groisillier A."/>
            <person name="Herve C."/>
            <person name="Jabbari K."/>
            <person name="Katinka M."/>
            <person name="Kloareg B."/>
            <person name="Kowalczyk N."/>
            <person name="Labadie K."/>
            <person name="Leblanc C."/>
            <person name="Lopez P.J."/>
            <person name="McLachlan D.H."/>
            <person name="Meslet-Cladiere L."/>
            <person name="Moustafa A."/>
            <person name="Nehr Z."/>
            <person name="Nyvall Collen P."/>
            <person name="Panaud O."/>
            <person name="Partensky F."/>
            <person name="Poulain J."/>
            <person name="Rensing S.A."/>
            <person name="Rousvoal S."/>
            <person name="Samson G."/>
            <person name="Symeonidi A."/>
            <person name="Weissenbach J."/>
            <person name="Zambounis A."/>
            <person name="Wincker P."/>
            <person name="Boyen C."/>
        </authorList>
    </citation>
    <scope>NUCLEOTIDE SEQUENCE [LARGE SCALE GENOMIC DNA]</scope>
    <source>
        <strain evidence="5">cv. Stackhouse</strain>
    </source>
</reference>
<dbReference type="PIRSF" id="PIRSF002290">
    <property type="entry name" value="Clathrin_H_chain"/>
    <property type="match status" value="1"/>
</dbReference>
<dbReference type="Proteomes" id="UP000012073">
    <property type="component" value="Unassembled WGS sequence"/>
</dbReference>
<gene>
    <name evidence="4" type="ORF">CHC_T00008543001</name>
</gene>
<feature type="repeat" description="CHCR" evidence="2">
    <location>
        <begin position="1098"/>
        <end position="1249"/>
    </location>
</feature>
<dbReference type="GO" id="GO:0071439">
    <property type="term" value="C:clathrin complex"/>
    <property type="evidence" value="ECO:0007669"/>
    <property type="project" value="InterPro"/>
</dbReference>
<dbReference type="GO" id="GO:0032051">
    <property type="term" value="F:clathrin light chain binding"/>
    <property type="evidence" value="ECO:0007669"/>
    <property type="project" value="InterPro"/>
</dbReference>
<dbReference type="GO" id="GO:0030659">
    <property type="term" value="C:cytoplasmic vesicle membrane"/>
    <property type="evidence" value="ECO:0007669"/>
    <property type="project" value="UniProtKB-SubCell"/>
</dbReference>
<keyword evidence="5" id="KW-1185">Reference proteome</keyword>
<dbReference type="SUPFAM" id="SSF48371">
    <property type="entry name" value="ARM repeat"/>
    <property type="match status" value="6"/>
</dbReference>
<name>R7QDY7_CHOCR</name>
<dbReference type="STRING" id="2769.R7QDY7"/>
<accession>R7QDY7</accession>
<dbReference type="Gene3D" id="1.25.40.30">
    <property type="match status" value="1"/>
</dbReference>
<sequence>MPTRRASRNGFPGAENLFNEHFFELFEEGKYREAALVAADSPGGSLRTPETIARFKAVPADDGGRSVLLIYFQTLLERGKLNQVEAVELGMQLVAKNSVNIMEKWLKEDKLECSDQLGDLILPSSPNLALAVYIRAKTHAKVIQVLIQIGQVAKVAPYAQKVGLEVNATELVNMASQHSPQAALELANALQQAGVGAGGQLVPAHMAVDRSGIDHAAMFDTFMNRGMLQEATAYCLDNLKSDREEHGELQTKVLEANLMNAPQVADVILQQDIWHHYDKSKVAMLCERAGLFQHALENYSDLADVKRVMQNTHVINPEFLVNYFSNLSADDRLDCIKELIGSNPRANLQLCVQVAAKHTDDIGAERLMDVFSAVKQQDALFYYLQAIVGFSEDPEVHFKFIEAACSLGQFGEAERVTRESNVFDPEKVKTYLMRTRPKDPRPLINVCDRFGFVDEMIKFMVKNRQLKFVEGYVQRVNPLQCPATVGALLDLDQDEEFITNLIMSVKNTVPVEELVEEVEKRGKLKLLLSFLESRVGDGSTDVGVHSGIAKVYVESNVNPEHFLETNPYYDSRSVGRFCEKRDPYLAFVAFKRGNCDEEVLDVTNRHSLFKDQARYLVDRCSPELYEQVLDDENENRKMIVEQIISGALPDTREPNKISGAVKAFMTANMPDKLMEMLEKLVLQTSNSTFARNTNLQNLLILTAIKADSGRVMEYVRRLDNYDGEDVAQVAIGEELFEEAFTIHQKFEQHALAIGVLLEHMKDFGRAEEYSLKVDTSEVWSALGVKQLEAGQMSAGVNSLIKSKDPSSYMSVIEAARKGGSPGDYELVVKFLKFARNKVKDIRLVDTEILYAMCKCGRLTEVEEFISQPHGGDLEEAGDRCADDELYAAAKLLFSAVNNYGKLAPVLVRLGDFQGAVEAARKADRVRTWRAVCFACVDSKEFRLAQICGLHVVVEADELMDCIDYYQDRGHFQEIIDLLEQGLTLDRAHTSMFTELGVLLTKYRSRQMLEHCKMWWQRCNLPRLIRACEAAMLWSEMVYLHSQYNEFDNAALVMIDHSPDAWNPSGFTTVIAKAGNLEVMYKSIQFYIDEQPELLNDLLSVLAPKVESSRVISILRRAYADRFGDLGLLPLCKGYLLKVQESNVPDVNDALNDILIAEGSLDELETSIDSYDNFDQFVLARRLEKHELIQLRRISATLFRRNGKYEQAIEVSKRDKLYKDAVESVAASEDAELTEELATFFLENQLLECFTTILYTCFEFFRPDMALELSWRYNVMDHAMPFMIQTMKEIGQRLMGLEEESKEKREIDEDEKKKIDDEVNDDPSVLLFGLNPSQAADAGVPMLMAPPGGGAGMGGRTVPQIGWTQSAAAALQPTFAGLQQ</sequence>
<keyword evidence="1" id="KW-0472">Membrane</keyword>
<dbReference type="Gene3D" id="1.25.40.730">
    <property type="match status" value="1"/>
</dbReference>
<keyword evidence="1" id="KW-0968">Cytoplasmic vesicle</keyword>
<dbReference type="GO" id="GO:0005905">
    <property type="term" value="C:clathrin-coated pit"/>
    <property type="evidence" value="ECO:0007669"/>
    <property type="project" value="UniProtKB-KW"/>
</dbReference>
<feature type="compositionally biased region" description="Basic and acidic residues" evidence="3">
    <location>
        <begin position="1298"/>
        <end position="1316"/>
    </location>
</feature>
<feature type="repeat" description="CHCR" evidence="2">
    <location>
        <begin position="206"/>
        <end position="352"/>
    </location>
</feature>
<feature type="repeat" description="CHCR" evidence="2">
    <location>
        <begin position="648"/>
        <end position="795"/>
    </location>
</feature>